<evidence type="ECO:0000313" key="2">
    <source>
        <dbReference type="EMBL" id="GAA4542109.1"/>
    </source>
</evidence>
<dbReference type="EMBL" id="BAABGT010000025">
    <property type="protein sequence ID" value="GAA4542109.1"/>
    <property type="molecule type" value="Genomic_DNA"/>
</dbReference>
<reference evidence="3" key="1">
    <citation type="journal article" date="2019" name="Int. J. Syst. Evol. Microbiol.">
        <title>The Global Catalogue of Microorganisms (GCM) 10K type strain sequencing project: providing services to taxonomists for standard genome sequencing and annotation.</title>
        <authorList>
            <consortium name="The Broad Institute Genomics Platform"/>
            <consortium name="The Broad Institute Genome Sequencing Center for Infectious Disease"/>
            <person name="Wu L."/>
            <person name="Ma J."/>
        </authorList>
    </citation>
    <scope>NUCLEOTIDE SEQUENCE [LARGE SCALE GENOMIC DNA]</scope>
    <source>
        <strain evidence="3">JCM 17906</strain>
    </source>
</reference>
<evidence type="ECO:0000256" key="1">
    <source>
        <dbReference type="SAM" id="MobiDB-lite"/>
    </source>
</evidence>
<comment type="caution">
    <text evidence="2">The sequence shown here is derived from an EMBL/GenBank/DDBJ whole genome shotgun (WGS) entry which is preliminary data.</text>
</comment>
<gene>
    <name evidence="2" type="ORF">GCM10023175_16960</name>
</gene>
<dbReference type="Proteomes" id="UP001501598">
    <property type="component" value="Unassembled WGS sequence"/>
</dbReference>
<evidence type="ECO:0000313" key="3">
    <source>
        <dbReference type="Proteomes" id="UP001501598"/>
    </source>
</evidence>
<protein>
    <submittedName>
        <fullName evidence="2">Uncharacterized protein</fullName>
    </submittedName>
</protein>
<sequence>MRRNDLRYESGLVERVWVGECRSCGAHVRVHTPVQARAWEAAHARTGCGRDLVPDETGRGWRPRRGGVAVSRSGGRSGAGRGY</sequence>
<feature type="region of interest" description="Disordered" evidence="1">
    <location>
        <begin position="55"/>
        <end position="83"/>
    </location>
</feature>
<organism evidence="2 3">
    <name type="scientific">Pseudonocardia xishanensis</name>
    <dbReference type="NCBI Taxonomy" id="630995"/>
    <lineage>
        <taxon>Bacteria</taxon>
        <taxon>Bacillati</taxon>
        <taxon>Actinomycetota</taxon>
        <taxon>Actinomycetes</taxon>
        <taxon>Pseudonocardiales</taxon>
        <taxon>Pseudonocardiaceae</taxon>
        <taxon>Pseudonocardia</taxon>
    </lineage>
</organism>
<proteinExistence type="predicted"/>
<name>A0ABP8RMS6_9PSEU</name>
<keyword evidence="3" id="KW-1185">Reference proteome</keyword>
<accession>A0ABP8RMS6</accession>